<organism evidence="4 5">
    <name type="scientific">Triparma laevis f. inornata</name>
    <dbReference type="NCBI Taxonomy" id="1714386"/>
    <lineage>
        <taxon>Eukaryota</taxon>
        <taxon>Sar</taxon>
        <taxon>Stramenopiles</taxon>
        <taxon>Ochrophyta</taxon>
        <taxon>Bolidophyceae</taxon>
        <taxon>Parmales</taxon>
        <taxon>Triparmaceae</taxon>
        <taxon>Triparma</taxon>
    </lineage>
</organism>
<dbReference type="InterPro" id="IPR044862">
    <property type="entry name" value="Pro_4_hyd_alph_FE2OG_OXY"/>
</dbReference>
<name>A0A9W7BC93_9STRA</name>
<evidence type="ECO:0000259" key="3">
    <source>
        <dbReference type="Pfam" id="PF13640"/>
    </source>
</evidence>
<evidence type="ECO:0000313" key="4">
    <source>
        <dbReference type="EMBL" id="GMH87777.1"/>
    </source>
</evidence>
<dbReference type="InterPro" id="IPR045054">
    <property type="entry name" value="P4HA-like"/>
</dbReference>
<dbReference type="Gene3D" id="2.60.120.620">
    <property type="entry name" value="q2cbj1_9rhob like domain"/>
    <property type="match status" value="1"/>
</dbReference>
<keyword evidence="2" id="KW-0408">Iron</keyword>
<dbReference type="Pfam" id="PF13640">
    <property type="entry name" value="2OG-FeII_Oxy_3"/>
    <property type="match status" value="1"/>
</dbReference>
<keyword evidence="1" id="KW-0479">Metal-binding</keyword>
<comment type="caution">
    <text evidence="4">The sequence shown here is derived from an EMBL/GenBank/DDBJ whole genome shotgun (WGS) entry which is preliminary data.</text>
</comment>
<dbReference type="GO" id="GO:0004656">
    <property type="term" value="F:procollagen-proline 4-dioxygenase activity"/>
    <property type="evidence" value="ECO:0007669"/>
    <property type="project" value="TreeGrafter"/>
</dbReference>
<evidence type="ECO:0000313" key="5">
    <source>
        <dbReference type="Proteomes" id="UP001162640"/>
    </source>
</evidence>
<dbReference type="Proteomes" id="UP001162640">
    <property type="component" value="Unassembled WGS sequence"/>
</dbReference>
<protein>
    <recommendedName>
        <fullName evidence="3">Prolyl 4-hydroxylase alpha subunit Fe(2+) 2OG dioxygenase domain-containing protein</fullName>
    </recommendedName>
</protein>
<proteinExistence type="predicted"/>
<dbReference type="GO" id="GO:0005783">
    <property type="term" value="C:endoplasmic reticulum"/>
    <property type="evidence" value="ECO:0007669"/>
    <property type="project" value="TreeGrafter"/>
</dbReference>
<dbReference type="EMBL" id="BLQM01000400">
    <property type="protein sequence ID" value="GMH87777.1"/>
    <property type="molecule type" value="Genomic_DNA"/>
</dbReference>
<accession>A0A9W7BC93</accession>
<dbReference type="GO" id="GO:0046872">
    <property type="term" value="F:metal ion binding"/>
    <property type="evidence" value="ECO:0007669"/>
    <property type="project" value="UniProtKB-KW"/>
</dbReference>
<reference evidence="5" key="1">
    <citation type="journal article" date="2023" name="Commun. Biol.">
        <title>Genome analysis of Parmales, the sister group of diatoms, reveals the evolutionary specialization of diatoms from phago-mixotrophs to photoautotrophs.</title>
        <authorList>
            <person name="Ban H."/>
            <person name="Sato S."/>
            <person name="Yoshikawa S."/>
            <person name="Yamada K."/>
            <person name="Nakamura Y."/>
            <person name="Ichinomiya M."/>
            <person name="Sato N."/>
            <person name="Blanc-Mathieu R."/>
            <person name="Endo H."/>
            <person name="Kuwata A."/>
            <person name="Ogata H."/>
        </authorList>
    </citation>
    <scope>NUCLEOTIDE SEQUENCE [LARGE SCALE GENOMIC DNA]</scope>
</reference>
<gene>
    <name evidence="4" type="ORF">TL16_g10961</name>
</gene>
<dbReference type="AlphaFoldDB" id="A0A9W7BC93"/>
<feature type="domain" description="Prolyl 4-hydroxylase alpha subunit Fe(2+) 2OG dioxygenase" evidence="3">
    <location>
        <begin position="8"/>
        <end position="85"/>
    </location>
</feature>
<dbReference type="PANTHER" id="PTHR10869:SF229">
    <property type="entry name" value="PROLYL 4-HYDROXYLASE ALPHA SUBUNIT DOMAIN-CONTAINING PROTEIN"/>
    <property type="match status" value="1"/>
</dbReference>
<dbReference type="PANTHER" id="PTHR10869">
    <property type="entry name" value="PROLYL 4-HYDROXYLASE ALPHA SUBUNIT"/>
    <property type="match status" value="1"/>
</dbReference>
<evidence type="ECO:0000256" key="1">
    <source>
        <dbReference type="ARBA" id="ARBA00022723"/>
    </source>
</evidence>
<sequence>MCSSPPHCNRVATIFVYLNDVEEGGETRFTQTDPEIFIKPKKGMAVLFFPAKMPDDEKDPGGLAEGLMHESVTAVDEKWILQQFVWSGKYIGVGA</sequence>
<evidence type="ECO:0000256" key="2">
    <source>
        <dbReference type="ARBA" id="ARBA00023004"/>
    </source>
</evidence>